<evidence type="ECO:0000313" key="2">
    <source>
        <dbReference type="EMBL" id="QWV98954.1"/>
    </source>
</evidence>
<proteinExistence type="predicted"/>
<evidence type="ECO:0000256" key="1">
    <source>
        <dbReference type="SAM" id="SignalP"/>
    </source>
</evidence>
<keyword evidence="3" id="KW-1185">Reference proteome</keyword>
<sequence>MRIPIVIALFLMTLALGGCASTRQEKVSSLSQDPRQLEPLSSVEFQVDMVPIRRVDHRGSVPPQSFATYGQCQVDLPIKEVKETALSAMVEDNAGKVRACLATAEREHVNVLIIPELSLAFEEGNRHALIDELKGAAKRSNMVIVAGSYYDSQRYSRLVVIGPDWYEEGYKVHPSRYEASPSYGLGMRSGVDLLLLDTPYGRILPITCVDLISDAIQYQARNLANRGQLDVLVNLNYNPASWEFLVEANSIARRHPVFVTLTNIAAWPSTRETCLKTGDSGSCGGNTALFGSLRSEAKDCPNCIQTLLPKIPPSFVSGGKRSVPYDTLVAVIPPLEEALLVYDLNLRLLREPANTNAPDQGYPSIRNVRYVPLQ</sequence>
<dbReference type="EMBL" id="CP076724">
    <property type="protein sequence ID" value="QWV98954.1"/>
    <property type="molecule type" value="Genomic_DNA"/>
</dbReference>
<accession>A0ABX8JMQ7</accession>
<organism evidence="2 3">
    <name type="scientific">Geomonas diazotrophica</name>
    <dbReference type="NCBI Taxonomy" id="2843197"/>
    <lineage>
        <taxon>Bacteria</taxon>
        <taxon>Pseudomonadati</taxon>
        <taxon>Thermodesulfobacteriota</taxon>
        <taxon>Desulfuromonadia</taxon>
        <taxon>Geobacterales</taxon>
        <taxon>Geobacteraceae</taxon>
        <taxon>Geomonas</taxon>
    </lineage>
</organism>
<name>A0ABX8JMQ7_9BACT</name>
<feature type="chain" id="PRO_5046405657" description="CN hydrolase domain-containing protein" evidence="1">
    <location>
        <begin position="21"/>
        <end position="374"/>
    </location>
</feature>
<evidence type="ECO:0000313" key="3">
    <source>
        <dbReference type="Proteomes" id="UP000683493"/>
    </source>
</evidence>
<evidence type="ECO:0008006" key="4">
    <source>
        <dbReference type="Google" id="ProtNLM"/>
    </source>
</evidence>
<keyword evidence="1" id="KW-0732">Signal</keyword>
<reference evidence="2 3" key="1">
    <citation type="submission" date="2021-06" db="EMBL/GenBank/DDBJ databases">
        <title>Gemonas diversity in paddy soil.</title>
        <authorList>
            <person name="Liu G."/>
        </authorList>
    </citation>
    <scope>NUCLEOTIDE SEQUENCE [LARGE SCALE GENOMIC DNA]</scope>
    <source>
        <strain evidence="2 3">RG29</strain>
    </source>
</reference>
<feature type="signal peptide" evidence="1">
    <location>
        <begin position="1"/>
        <end position="20"/>
    </location>
</feature>
<dbReference type="PROSITE" id="PS51257">
    <property type="entry name" value="PROKAR_LIPOPROTEIN"/>
    <property type="match status" value="1"/>
</dbReference>
<dbReference type="Proteomes" id="UP000683493">
    <property type="component" value="Chromosome"/>
</dbReference>
<gene>
    <name evidence="2" type="ORF">KP005_06655</name>
</gene>
<protein>
    <recommendedName>
        <fullName evidence="4">CN hydrolase domain-containing protein</fullName>
    </recommendedName>
</protein>